<dbReference type="PANTHER" id="PTHR42756">
    <property type="entry name" value="TRANSCRIPTIONAL REGULATOR, MARR"/>
    <property type="match status" value="1"/>
</dbReference>
<evidence type="ECO:0000313" key="6">
    <source>
        <dbReference type="Proteomes" id="UP000199545"/>
    </source>
</evidence>
<evidence type="ECO:0000256" key="2">
    <source>
        <dbReference type="ARBA" id="ARBA00023125"/>
    </source>
</evidence>
<keyword evidence="2 5" id="KW-0238">DNA-binding</keyword>
<organism evidence="5 6">
    <name type="scientific">Thermoflavimicrobium dichotomicum</name>
    <dbReference type="NCBI Taxonomy" id="46223"/>
    <lineage>
        <taxon>Bacteria</taxon>
        <taxon>Bacillati</taxon>
        <taxon>Bacillota</taxon>
        <taxon>Bacilli</taxon>
        <taxon>Bacillales</taxon>
        <taxon>Thermoactinomycetaceae</taxon>
        <taxon>Thermoflavimicrobium</taxon>
    </lineage>
</organism>
<evidence type="ECO:0000259" key="4">
    <source>
        <dbReference type="PROSITE" id="PS50995"/>
    </source>
</evidence>
<protein>
    <submittedName>
        <fullName evidence="5">DNA-binding transcriptional regulator, MarR family</fullName>
    </submittedName>
</protein>
<dbReference type="STRING" id="46223.SAMN05421852_1353"/>
<dbReference type="RefSeq" id="WP_175482558.1">
    <property type="nucleotide sequence ID" value="NZ_FORR01000035.1"/>
</dbReference>
<dbReference type="GO" id="GO:0003677">
    <property type="term" value="F:DNA binding"/>
    <property type="evidence" value="ECO:0007669"/>
    <property type="project" value="UniProtKB-KW"/>
</dbReference>
<proteinExistence type="predicted"/>
<dbReference type="PANTHER" id="PTHR42756:SF1">
    <property type="entry name" value="TRANSCRIPTIONAL REPRESSOR OF EMRAB OPERON"/>
    <property type="match status" value="1"/>
</dbReference>
<evidence type="ECO:0000313" key="5">
    <source>
        <dbReference type="EMBL" id="SFJ90547.1"/>
    </source>
</evidence>
<dbReference type="PROSITE" id="PS50995">
    <property type="entry name" value="HTH_MARR_2"/>
    <property type="match status" value="1"/>
</dbReference>
<dbReference type="Pfam" id="PF01047">
    <property type="entry name" value="MarR"/>
    <property type="match status" value="1"/>
</dbReference>
<reference evidence="5 6" key="1">
    <citation type="submission" date="2016-10" db="EMBL/GenBank/DDBJ databases">
        <authorList>
            <person name="de Groot N.N."/>
        </authorList>
    </citation>
    <scope>NUCLEOTIDE SEQUENCE [LARGE SCALE GENOMIC DNA]</scope>
    <source>
        <strain evidence="5 6">DSM 44778</strain>
    </source>
</reference>
<dbReference type="InterPro" id="IPR000835">
    <property type="entry name" value="HTH_MarR-typ"/>
</dbReference>
<feature type="domain" description="HTH marR-type" evidence="4">
    <location>
        <begin position="7"/>
        <end position="143"/>
    </location>
</feature>
<keyword evidence="1" id="KW-0805">Transcription regulation</keyword>
<dbReference type="PRINTS" id="PR00598">
    <property type="entry name" value="HTHMARR"/>
</dbReference>
<keyword evidence="6" id="KW-1185">Reference proteome</keyword>
<dbReference type="InterPro" id="IPR036390">
    <property type="entry name" value="WH_DNA-bd_sf"/>
</dbReference>
<gene>
    <name evidence="5" type="ORF">SAMN05421852_1353</name>
</gene>
<accession>A0A1I3V8K0</accession>
<dbReference type="Gene3D" id="1.10.10.10">
    <property type="entry name" value="Winged helix-like DNA-binding domain superfamily/Winged helix DNA-binding domain"/>
    <property type="match status" value="1"/>
</dbReference>
<dbReference type="SMART" id="SM00347">
    <property type="entry name" value="HTH_MARR"/>
    <property type="match status" value="1"/>
</dbReference>
<name>A0A1I3V8K0_9BACL</name>
<dbReference type="SUPFAM" id="SSF46785">
    <property type="entry name" value="Winged helix' DNA-binding domain"/>
    <property type="match status" value="1"/>
</dbReference>
<evidence type="ECO:0000256" key="1">
    <source>
        <dbReference type="ARBA" id="ARBA00023015"/>
    </source>
</evidence>
<dbReference type="InterPro" id="IPR036388">
    <property type="entry name" value="WH-like_DNA-bd_sf"/>
</dbReference>
<dbReference type="AlphaFoldDB" id="A0A1I3V8K0"/>
<evidence type="ECO:0000256" key="3">
    <source>
        <dbReference type="ARBA" id="ARBA00023163"/>
    </source>
</evidence>
<dbReference type="GO" id="GO:0003700">
    <property type="term" value="F:DNA-binding transcription factor activity"/>
    <property type="evidence" value="ECO:0007669"/>
    <property type="project" value="InterPro"/>
</dbReference>
<sequence>MKDKTKLDPQLQRIESINERIERYLSKQLEDGEPQYKLTPSKFVLLRTLLLKGKCMVANLAHEANLTSGATTLALNRLENDGLIIRTRDQMDRRIVWVELTEEGKSLVEKILYQRQKFFRQMLSVLTDEEQETFIYLLEKISLKLSNPND</sequence>
<keyword evidence="3" id="KW-0804">Transcription</keyword>
<dbReference type="EMBL" id="FORR01000035">
    <property type="protein sequence ID" value="SFJ90547.1"/>
    <property type="molecule type" value="Genomic_DNA"/>
</dbReference>
<dbReference type="Proteomes" id="UP000199545">
    <property type="component" value="Unassembled WGS sequence"/>
</dbReference>